<dbReference type="EMBL" id="SMRU01000013">
    <property type="protein sequence ID" value="TDF95307.1"/>
    <property type="molecule type" value="Genomic_DNA"/>
</dbReference>
<name>A0A4R5KL75_9MICC</name>
<accession>A0A4R5KL75</accession>
<keyword evidence="1" id="KW-1133">Transmembrane helix</keyword>
<feature type="transmembrane region" description="Helical" evidence="1">
    <location>
        <begin position="73"/>
        <end position="93"/>
    </location>
</feature>
<feature type="transmembrane region" description="Helical" evidence="1">
    <location>
        <begin position="48"/>
        <end position="67"/>
    </location>
</feature>
<gene>
    <name evidence="2" type="ORF">E1809_12395</name>
</gene>
<dbReference type="Proteomes" id="UP000295511">
    <property type="component" value="Unassembled WGS sequence"/>
</dbReference>
<reference evidence="2 3" key="1">
    <citation type="submission" date="2019-03" db="EMBL/GenBank/DDBJ databases">
        <title>Whole genome sequence of Arthrobacter sp JH1-1.</title>
        <authorList>
            <person name="Trinh H.N."/>
        </authorList>
    </citation>
    <scope>NUCLEOTIDE SEQUENCE [LARGE SCALE GENOMIC DNA]</scope>
    <source>
        <strain evidence="2 3">JH1-1</strain>
    </source>
</reference>
<evidence type="ECO:0000256" key="1">
    <source>
        <dbReference type="SAM" id="Phobius"/>
    </source>
</evidence>
<keyword evidence="3" id="KW-1185">Reference proteome</keyword>
<keyword evidence="1" id="KW-0472">Membrane</keyword>
<comment type="caution">
    <text evidence="2">The sequence shown here is derived from an EMBL/GenBank/DDBJ whole genome shotgun (WGS) entry which is preliminary data.</text>
</comment>
<feature type="transmembrane region" description="Helical" evidence="1">
    <location>
        <begin position="12"/>
        <end position="36"/>
    </location>
</feature>
<dbReference type="RefSeq" id="WP_133204540.1">
    <property type="nucleotide sequence ID" value="NZ_SMRU01000013.1"/>
</dbReference>
<evidence type="ECO:0000313" key="2">
    <source>
        <dbReference type="EMBL" id="TDF95307.1"/>
    </source>
</evidence>
<proteinExistence type="predicted"/>
<dbReference type="OrthoDB" id="9989381at2"/>
<organism evidence="2 3">
    <name type="scientific">Arthrobacter terricola</name>
    <dbReference type="NCBI Taxonomy" id="2547396"/>
    <lineage>
        <taxon>Bacteria</taxon>
        <taxon>Bacillati</taxon>
        <taxon>Actinomycetota</taxon>
        <taxon>Actinomycetes</taxon>
        <taxon>Micrococcales</taxon>
        <taxon>Micrococcaceae</taxon>
        <taxon>Arthrobacter</taxon>
    </lineage>
</organism>
<evidence type="ECO:0000313" key="3">
    <source>
        <dbReference type="Proteomes" id="UP000295511"/>
    </source>
</evidence>
<dbReference type="AlphaFoldDB" id="A0A4R5KL75"/>
<keyword evidence="1" id="KW-0812">Transmembrane</keyword>
<protein>
    <submittedName>
        <fullName evidence="2">Uncharacterized protein</fullName>
    </submittedName>
</protein>
<sequence>MSATSGPGLLVFGGLGGAFVGAPSGFIIVVFTLGVVRLVTVRPGFEKAIAATTTGALTLLILMALASGSDTQWPWWTEVVTASAAAAIGGLAWRREKTLAEKSSELHVPQHTSQPDSQG</sequence>